<feature type="region of interest" description="Disordered" evidence="1">
    <location>
        <begin position="134"/>
        <end position="187"/>
    </location>
</feature>
<feature type="compositionally biased region" description="Acidic residues" evidence="1">
    <location>
        <begin position="146"/>
        <end position="173"/>
    </location>
</feature>
<evidence type="ECO:0000256" key="1">
    <source>
        <dbReference type="SAM" id="MobiDB-lite"/>
    </source>
</evidence>
<evidence type="ECO:0000313" key="3">
    <source>
        <dbReference type="Proteomes" id="UP001281410"/>
    </source>
</evidence>
<organism evidence="2 3">
    <name type="scientific">Dipteronia sinensis</name>
    <dbReference type="NCBI Taxonomy" id="43782"/>
    <lineage>
        <taxon>Eukaryota</taxon>
        <taxon>Viridiplantae</taxon>
        <taxon>Streptophyta</taxon>
        <taxon>Embryophyta</taxon>
        <taxon>Tracheophyta</taxon>
        <taxon>Spermatophyta</taxon>
        <taxon>Magnoliopsida</taxon>
        <taxon>eudicotyledons</taxon>
        <taxon>Gunneridae</taxon>
        <taxon>Pentapetalae</taxon>
        <taxon>rosids</taxon>
        <taxon>malvids</taxon>
        <taxon>Sapindales</taxon>
        <taxon>Sapindaceae</taxon>
        <taxon>Hippocastanoideae</taxon>
        <taxon>Acereae</taxon>
        <taxon>Dipteronia</taxon>
    </lineage>
</organism>
<reference evidence="2" key="1">
    <citation type="journal article" date="2023" name="Plant J.">
        <title>Genome sequences and population genomics provide insights into the demographic history, inbreeding, and mutation load of two 'living fossil' tree species of Dipteronia.</title>
        <authorList>
            <person name="Feng Y."/>
            <person name="Comes H.P."/>
            <person name="Chen J."/>
            <person name="Zhu S."/>
            <person name="Lu R."/>
            <person name="Zhang X."/>
            <person name="Li P."/>
            <person name="Qiu J."/>
            <person name="Olsen K.M."/>
            <person name="Qiu Y."/>
        </authorList>
    </citation>
    <scope>NUCLEOTIDE SEQUENCE</scope>
    <source>
        <strain evidence="2">NBL</strain>
    </source>
</reference>
<feature type="compositionally biased region" description="Acidic residues" evidence="1">
    <location>
        <begin position="79"/>
        <end position="96"/>
    </location>
</feature>
<keyword evidence="3" id="KW-1185">Reference proteome</keyword>
<gene>
    <name evidence="2" type="ORF">Dsin_008006</name>
</gene>
<comment type="caution">
    <text evidence="2">The sequence shown here is derived from an EMBL/GenBank/DDBJ whole genome shotgun (WGS) entry which is preliminary data.</text>
</comment>
<evidence type="ECO:0000313" key="2">
    <source>
        <dbReference type="EMBL" id="KAK3228144.1"/>
    </source>
</evidence>
<feature type="region of interest" description="Disordered" evidence="1">
    <location>
        <begin position="70"/>
        <end position="111"/>
    </location>
</feature>
<sequence>MVRLKPPLMDWIPRPMGNFDIPMWEVGSGVVAYTRTTEVDSASDIQPVVELEPLSVMREDYQLENKVVEFEADSARENEELEDEDEEDEEMDEEYKENEKSAFKKSSNASSSHVFGNSMPAFRVSSSSFGGGPFPADVIGFNVDDAREEEELDDEDGEEKELEDEDGEEEELDEKDKEDEKTAFNKPFYDDKSFEELRCKYYQLGDKCGPLPADVIGFSANEEDKEMNQNLCRVAAYTPTTEPDNDSDT</sequence>
<feature type="compositionally biased region" description="Basic and acidic residues" evidence="1">
    <location>
        <begin position="174"/>
        <end position="187"/>
    </location>
</feature>
<protein>
    <submittedName>
        <fullName evidence="2">Uncharacterized protein</fullName>
    </submittedName>
</protein>
<dbReference type="Proteomes" id="UP001281410">
    <property type="component" value="Unassembled WGS sequence"/>
</dbReference>
<dbReference type="AlphaFoldDB" id="A0AAE0EHD8"/>
<proteinExistence type="predicted"/>
<dbReference type="EMBL" id="JANJYJ010000002">
    <property type="protein sequence ID" value="KAK3228144.1"/>
    <property type="molecule type" value="Genomic_DNA"/>
</dbReference>
<name>A0AAE0EHD8_9ROSI</name>
<accession>A0AAE0EHD8</accession>